<organism evidence="1 2">
    <name type="scientific">Paramuricea clavata</name>
    <name type="common">Red gorgonian</name>
    <name type="synonym">Violescent sea-whip</name>
    <dbReference type="NCBI Taxonomy" id="317549"/>
    <lineage>
        <taxon>Eukaryota</taxon>
        <taxon>Metazoa</taxon>
        <taxon>Cnidaria</taxon>
        <taxon>Anthozoa</taxon>
        <taxon>Octocorallia</taxon>
        <taxon>Malacalcyonacea</taxon>
        <taxon>Plexauridae</taxon>
        <taxon>Paramuricea</taxon>
    </lineage>
</organism>
<gene>
    <name evidence="1" type="ORF">PACLA_8A005402</name>
</gene>
<dbReference type="AlphaFoldDB" id="A0A6S7JTM6"/>
<keyword evidence="2" id="KW-1185">Reference proteome</keyword>
<evidence type="ECO:0000313" key="2">
    <source>
        <dbReference type="Proteomes" id="UP001152795"/>
    </source>
</evidence>
<name>A0A6S7JTM6_PARCT</name>
<protein>
    <submittedName>
        <fullName evidence="1">Uncharacterized protein</fullName>
    </submittedName>
</protein>
<dbReference type="Proteomes" id="UP001152795">
    <property type="component" value="Unassembled WGS sequence"/>
</dbReference>
<sequence>ACLHYAPNDSHSHIAEQVIRSLNEATGDGRSISIPNVPIFEGMNQEQVCSLTQDEFNVLESKCQEDIAKQCAQDVMRHYEGKN</sequence>
<reference evidence="1" key="1">
    <citation type="submission" date="2020-04" db="EMBL/GenBank/DDBJ databases">
        <authorList>
            <person name="Alioto T."/>
            <person name="Alioto T."/>
            <person name="Gomez Garrido J."/>
        </authorList>
    </citation>
    <scope>NUCLEOTIDE SEQUENCE</scope>
    <source>
        <strain evidence="1">A484AB</strain>
    </source>
</reference>
<comment type="caution">
    <text evidence="1">The sequence shown here is derived from an EMBL/GenBank/DDBJ whole genome shotgun (WGS) entry which is preliminary data.</text>
</comment>
<accession>A0A6S7JTM6</accession>
<evidence type="ECO:0000313" key="1">
    <source>
        <dbReference type="EMBL" id="CAB4013628.1"/>
    </source>
</evidence>
<feature type="non-terminal residue" evidence="1">
    <location>
        <position position="1"/>
    </location>
</feature>
<proteinExistence type="predicted"/>
<dbReference type="EMBL" id="CACRXK020007955">
    <property type="protein sequence ID" value="CAB4013628.1"/>
    <property type="molecule type" value="Genomic_DNA"/>
</dbReference>